<feature type="compositionally biased region" description="Acidic residues" evidence="1">
    <location>
        <begin position="39"/>
        <end position="48"/>
    </location>
</feature>
<evidence type="ECO:0000259" key="2">
    <source>
        <dbReference type="Pfam" id="PF07734"/>
    </source>
</evidence>
<accession>A0A6A6KY56</accession>
<evidence type="ECO:0000313" key="4">
    <source>
        <dbReference type="Proteomes" id="UP000467840"/>
    </source>
</evidence>
<dbReference type="EMBL" id="JAAGAX010000013">
    <property type="protein sequence ID" value="KAF2293507.1"/>
    <property type="molecule type" value="Genomic_DNA"/>
</dbReference>
<name>A0A6A6KY56_HEVBR</name>
<dbReference type="InterPro" id="IPR052361">
    <property type="entry name" value="F-box_domain"/>
</dbReference>
<dbReference type="Proteomes" id="UP000467840">
    <property type="component" value="Chromosome 7"/>
</dbReference>
<feature type="region of interest" description="Disordered" evidence="1">
    <location>
        <begin position="39"/>
        <end position="78"/>
    </location>
</feature>
<evidence type="ECO:0000256" key="1">
    <source>
        <dbReference type="SAM" id="MobiDB-lite"/>
    </source>
</evidence>
<dbReference type="InterPro" id="IPR006527">
    <property type="entry name" value="F-box-assoc_dom_typ1"/>
</dbReference>
<dbReference type="AlphaFoldDB" id="A0A6A6KY56"/>
<sequence length="582" mass="65521">MVRFYKEISATEILGNARSFYLDALVESLVLLDEANAFAEEEPSEDDGTNGVSKEDSSSPNGVDKDLQNNSKGNKNANSPFILNKANKMFEEVASTSNSQIVIDEANEESKEEAHVRKVVAIPGPNVTFISHGPYIHSLGFGFDSTTDDYKLVKVAYLQDFTFGRDTKDRLIDRVGLKDFLDEMRYVSSQSLTTELWKYIFGELQKRSRLIDDAETVRKICSARGGWVLQNNGLDKKRSDELIAYVLAVPYDESILIWHIATELLINDKKEREKSNEKEFSKILSDYMLYLLIMQSTMMATVAGIYESFPVNPVQELDCPFKGIKRMVNIVGSCNGVFCLSDDVYGKYTERAALWNPSVRKIVNIPCPNFTLRSRGWRKVDNNLKYVITAPSTSAFLNGACHWVANKLFYGPGVCDAIVSFSLGEEAFGEMEVPDCLVKKYQFVDVAVFDGSLLLVASFKLTGEGCFTVWMMKEYGVPGSWTKLFDIPDFKSHLKWIRKLVAFRQSGKVLLAKLFGQLVFYDPKTEEIFDTKIWGDAHSFYLDTFVESLVLLNETDEFTEVEASEDNGASEILEEVASSSNS</sequence>
<dbReference type="PANTHER" id="PTHR31790:SF581">
    <property type="entry name" value="F-BOX PROTEIN INTERACTION DOMAIN PROTEIN"/>
    <property type="match status" value="1"/>
</dbReference>
<organism evidence="3 4">
    <name type="scientific">Hevea brasiliensis</name>
    <name type="common">Para rubber tree</name>
    <name type="synonym">Siphonia brasiliensis</name>
    <dbReference type="NCBI Taxonomy" id="3981"/>
    <lineage>
        <taxon>Eukaryota</taxon>
        <taxon>Viridiplantae</taxon>
        <taxon>Streptophyta</taxon>
        <taxon>Embryophyta</taxon>
        <taxon>Tracheophyta</taxon>
        <taxon>Spermatophyta</taxon>
        <taxon>Magnoliopsida</taxon>
        <taxon>eudicotyledons</taxon>
        <taxon>Gunneridae</taxon>
        <taxon>Pentapetalae</taxon>
        <taxon>rosids</taxon>
        <taxon>fabids</taxon>
        <taxon>Malpighiales</taxon>
        <taxon>Euphorbiaceae</taxon>
        <taxon>Crotonoideae</taxon>
        <taxon>Micrandreae</taxon>
        <taxon>Hevea</taxon>
    </lineage>
</organism>
<keyword evidence="4" id="KW-1185">Reference proteome</keyword>
<dbReference type="NCBIfam" id="TIGR01640">
    <property type="entry name" value="F_box_assoc_1"/>
    <property type="match status" value="1"/>
</dbReference>
<dbReference type="InterPro" id="IPR017451">
    <property type="entry name" value="F-box-assoc_interact_dom"/>
</dbReference>
<dbReference type="Pfam" id="PF07734">
    <property type="entry name" value="FBA_1"/>
    <property type="match status" value="1"/>
</dbReference>
<feature type="compositionally biased region" description="Polar residues" evidence="1">
    <location>
        <begin position="68"/>
        <end position="78"/>
    </location>
</feature>
<evidence type="ECO:0000313" key="3">
    <source>
        <dbReference type="EMBL" id="KAF2293507.1"/>
    </source>
</evidence>
<gene>
    <name evidence="3" type="ORF">GH714_002332</name>
</gene>
<protein>
    <recommendedName>
        <fullName evidence="2">F-box associated beta-propeller type 1 domain-containing protein</fullName>
    </recommendedName>
</protein>
<feature type="domain" description="F-box associated beta-propeller type 1" evidence="2">
    <location>
        <begin position="370"/>
        <end position="498"/>
    </location>
</feature>
<feature type="compositionally biased region" description="Basic and acidic residues" evidence="1">
    <location>
        <begin position="53"/>
        <end position="67"/>
    </location>
</feature>
<dbReference type="PANTHER" id="PTHR31790">
    <property type="entry name" value="OS02G0783600 PROTEIN"/>
    <property type="match status" value="1"/>
</dbReference>
<comment type="caution">
    <text evidence="3">The sequence shown here is derived from an EMBL/GenBank/DDBJ whole genome shotgun (WGS) entry which is preliminary data.</text>
</comment>
<reference evidence="3 4" key="1">
    <citation type="journal article" date="2020" name="Mol. Plant">
        <title>The Chromosome-Based Rubber Tree Genome Provides New Insights into Spurge Genome Evolution and Rubber Biosynthesis.</title>
        <authorList>
            <person name="Liu J."/>
            <person name="Shi C."/>
            <person name="Shi C.C."/>
            <person name="Li W."/>
            <person name="Zhang Q.J."/>
            <person name="Zhang Y."/>
            <person name="Li K."/>
            <person name="Lu H.F."/>
            <person name="Shi C."/>
            <person name="Zhu S.T."/>
            <person name="Xiao Z.Y."/>
            <person name="Nan H."/>
            <person name="Yue Y."/>
            <person name="Zhu X.G."/>
            <person name="Wu Y."/>
            <person name="Hong X.N."/>
            <person name="Fan G.Y."/>
            <person name="Tong Y."/>
            <person name="Zhang D."/>
            <person name="Mao C.L."/>
            <person name="Liu Y.L."/>
            <person name="Hao S.J."/>
            <person name="Liu W.Q."/>
            <person name="Lv M.Q."/>
            <person name="Zhang H.B."/>
            <person name="Liu Y."/>
            <person name="Hu-Tang G.R."/>
            <person name="Wang J.P."/>
            <person name="Wang J.H."/>
            <person name="Sun Y.H."/>
            <person name="Ni S.B."/>
            <person name="Chen W.B."/>
            <person name="Zhang X.C."/>
            <person name="Jiao Y.N."/>
            <person name="Eichler E.E."/>
            <person name="Li G.H."/>
            <person name="Liu X."/>
            <person name="Gao L.Z."/>
        </authorList>
    </citation>
    <scope>NUCLEOTIDE SEQUENCE [LARGE SCALE GENOMIC DNA]</scope>
    <source>
        <strain evidence="4">cv. GT1</strain>
        <tissue evidence="3">Leaf</tissue>
    </source>
</reference>
<proteinExistence type="predicted"/>